<dbReference type="SMART" id="SM00482">
    <property type="entry name" value="POLAc"/>
    <property type="match status" value="1"/>
</dbReference>
<dbReference type="GO" id="GO:0003677">
    <property type="term" value="F:DNA binding"/>
    <property type="evidence" value="ECO:0007669"/>
    <property type="project" value="InterPro"/>
</dbReference>
<dbReference type="Proteomes" id="UP000007962">
    <property type="component" value="Chromosome"/>
</dbReference>
<accession>C5C0B6</accession>
<dbReference type="HOGENOM" id="CLU_035229_0_0_11"/>
<evidence type="ECO:0000256" key="3">
    <source>
        <dbReference type="ARBA" id="ARBA00049244"/>
    </source>
</evidence>
<dbReference type="InterPro" id="IPR043502">
    <property type="entry name" value="DNA/RNA_pol_sf"/>
</dbReference>
<sequence>MNVVVAEGDDEVVHLEVVGEGDDDGPAAGTAARTVSRDDWPGEVARTEAAAHLDGGHVRWVWDDTSRWYPELLRAGVRVERCHDLRLAHTILRRSTSSASSDLARADPGPWDVAPEVGEGAEEASPSSTPSLFEQWEAPPPRPERPDPLAELALQEAALRSAGDDAGRLRLLIAAESSGALVASELQHDGLPFRVDVHDATLTRMLGPRPARVGQRPALLEALAAQVRDALDVPTLNPDSQPDLLRALRRSGLDVTSTSKWELQRSEHPAVAPLLEYKKLYRLLSANGWAWMDQWVTDGRFRAEWVPGGVVTGRWATRGGGALQLPKGIRSAVRADDGWLLVIADAAQLEPRILAAMSGDDAMVAAGARGDLYAGLVEAGVVDTRAHAKVAMLAALYGATTGQAAMLVPRLARAYPRAVGLVDAAARVGENGGVVSTWLGRSSVPPGEAWHAAQSAASAPDATPDDERRARSRARDWGRFTRNFVVQGTAAEWALCWMAALRRRLASLEGDAGVPRLAFFLHDELIVHTPGAVADDVAAAVRDAGREASRLLFGPGAPEVPLDVVVAEDYGEGGDADALPVIDDE</sequence>
<evidence type="ECO:0000259" key="5">
    <source>
        <dbReference type="SMART" id="SM00482"/>
    </source>
</evidence>
<gene>
    <name evidence="6" type="ordered locus">Bcav_1041</name>
</gene>
<keyword evidence="7" id="KW-1185">Reference proteome</keyword>
<keyword evidence="2" id="KW-0235">DNA replication</keyword>
<dbReference type="RefSeq" id="WP_015881542.1">
    <property type="nucleotide sequence ID" value="NC_012669.1"/>
</dbReference>
<protein>
    <recommendedName>
        <fullName evidence="1">DNA-directed DNA polymerase</fullName>
        <ecNumber evidence="1">2.7.7.7</ecNumber>
    </recommendedName>
</protein>
<feature type="region of interest" description="Disordered" evidence="4">
    <location>
        <begin position="446"/>
        <end position="472"/>
    </location>
</feature>
<organism evidence="6 7">
    <name type="scientific">Beutenbergia cavernae (strain ATCC BAA-8 / DSM 12333 / CCUG 43141 / JCM 11478 / NBRC 16432 / NCIMB 13614 / HKI 0122)</name>
    <dbReference type="NCBI Taxonomy" id="471853"/>
    <lineage>
        <taxon>Bacteria</taxon>
        <taxon>Bacillati</taxon>
        <taxon>Actinomycetota</taxon>
        <taxon>Actinomycetes</taxon>
        <taxon>Micrococcales</taxon>
        <taxon>Beutenbergiaceae</taxon>
        <taxon>Beutenbergia</taxon>
    </lineage>
</organism>
<reference evidence="6 7" key="1">
    <citation type="journal article" date="2009" name="Stand. Genomic Sci.">
        <title>Complete genome sequence of Beutenbergia cavernae type strain (HKI 0122).</title>
        <authorList>
            <person name="Land M."/>
            <person name="Pukall R."/>
            <person name="Abt B."/>
            <person name="Goker M."/>
            <person name="Rohde M."/>
            <person name="Glavina Del Rio T."/>
            <person name="Tice H."/>
            <person name="Copeland A."/>
            <person name="Cheng J.F."/>
            <person name="Lucas S."/>
            <person name="Chen F."/>
            <person name="Nolan M."/>
            <person name="Bruce D."/>
            <person name="Goodwin L."/>
            <person name="Pitluck S."/>
            <person name="Ivanova N."/>
            <person name="Mavromatis K."/>
            <person name="Ovchinnikova G."/>
            <person name="Pati A."/>
            <person name="Chen A."/>
            <person name="Palaniappan K."/>
            <person name="Hauser L."/>
            <person name="Chang Y.J."/>
            <person name="Jefferies C.C."/>
            <person name="Saunders E."/>
            <person name="Brettin T."/>
            <person name="Detter J.C."/>
            <person name="Han C."/>
            <person name="Chain P."/>
            <person name="Bristow J."/>
            <person name="Eisen J.A."/>
            <person name="Markowitz V."/>
            <person name="Hugenholtz P."/>
            <person name="Kyrpides N.C."/>
            <person name="Klenk H.P."/>
            <person name="Lapidus A."/>
        </authorList>
    </citation>
    <scope>NUCLEOTIDE SEQUENCE [LARGE SCALE GENOMIC DNA]</scope>
    <source>
        <strain evidence="7">ATCC BAA-8 / DSM 12333 / NBRC 16432</strain>
    </source>
</reference>
<feature type="domain" description="DNA-directed DNA polymerase family A palm" evidence="5">
    <location>
        <begin position="326"/>
        <end position="533"/>
    </location>
</feature>
<evidence type="ECO:0000256" key="1">
    <source>
        <dbReference type="ARBA" id="ARBA00012417"/>
    </source>
</evidence>
<dbReference type="eggNOG" id="COG0749">
    <property type="taxonomic scope" value="Bacteria"/>
</dbReference>
<dbReference type="NCBIfam" id="NF011538">
    <property type="entry name" value="PRK14975.1-1"/>
    <property type="match status" value="1"/>
</dbReference>
<evidence type="ECO:0000256" key="2">
    <source>
        <dbReference type="ARBA" id="ARBA00022705"/>
    </source>
</evidence>
<evidence type="ECO:0000313" key="6">
    <source>
        <dbReference type="EMBL" id="ACQ79302.1"/>
    </source>
</evidence>
<dbReference type="InterPro" id="IPR002298">
    <property type="entry name" value="DNA_polymerase_A"/>
</dbReference>
<feature type="region of interest" description="Disordered" evidence="4">
    <location>
        <begin position="97"/>
        <end position="147"/>
    </location>
</feature>
<dbReference type="Gene3D" id="1.10.150.20">
    <property type="entry name" value="5' to 3' exonuclease, C-terminal subdomain"/>
    <property type="match status" value="1"/>
</dbReference>
<feature type="compositionally biased region" description="Low complexity" evidence="4">
    <location>
        <begin position="113"/>
        <end position="128"/>
    </location>
</feature>
<dbReference type="STRING" id="471853.Bcav_1041"/>
<dbReference type="PANTHER" id="PTHR10133">
    <property type="entry name" value="DNA POLYMERASE I"/>
    <property type="match status" value="1"/>
</dbReference>
<feature type="compositionally biased region" description="Low complexity" evidence="4">
    <location>
        <begin position="452"/>
        <end position="462"/>
    </location>
</feature>
<dbReference type="AlphaFoldDB" id="C5C0B6"/>
<evidence type="ECO:0000256" key="4">
    <source>
        <dbReference type="SAM" id="MobiDB-lite"/>
    </source>
</evidence>
<dbReference type="EMBL" id="CP001618">
    <property type="protein sequence ID" value="ACQ79302.1"/>
    <property type="molecule type" value="Genomic_DNA"/>
</dbReference>
<proteinExistence type="predicted"/>
<name>C5C0B6_BEUC1</name>
<keyword evidence="6" id="KW-0808">Transferase</keyword>
<dbReference type="KEGG" id="bcv:Bcav_1041"/>
<dbReference type="GO" id="GO:0006302">
    <property type="term" value="P:double-strand break repair"/>
    <property type="evidence" value="ECO:0007669"/>
    <property type="project" value="TreeGrafter"/>
</dbReference>
<dbReference type="CDD" id="cd06444">
    <property type="entry name" value="DNA_pol_A"/>
    <property type="match status" value="1"/>
</dbReference>
<dbReference type="SUPFAM" id="SSF56672">
    <property type="entry name" value="DNA/RNA polymerases"/>
    <property type="match status" value="1"/>
</dbReference>
<dbReference type="GO" id="GO:0006261">
    <property type="term" value="P:DNA-templated DNA replication"/>
    <property type="evidence" value="ECO:0007669"/>
    <property type="project" value="InterPro"/>
</dbReference>
<dbReference type="Pfam" id="PF00476">
    <property type="entry name" value="DNA_pol_A"/>
    <property type="match status" value="1"/>
</dbReference>
<dbReference type="Gene3D" id="3.30.70.370">
    <property type="match status" value="1"/>
</dbReference>
<dbReference type="InterPro" id="IPR001098">
    <property type="entry name" value="DNA-dir_DNA_pol_A_palm_dom"/>
</dbReference>
<evidence type="ECO:0000313" key="7">
    <source>
        <dbReference type="Proteomes" id="UP000007962"/>
    </source>
</evidence>
<dbReference type="EC" id="2.7.7.7" evidence="1"/>
<keyword evidence="6" id="KW-0239">DNA-directed DNA polymerase</keyword>
<dbReference type="PANTHER" id="PTHR10133:SF27">
    <property type="entry name" value="DNA POLYMERASE NU"/>
    <property type="match status" value="1"/>
</dbReference>
<comment type="catalytic activity">
    <reaction evidence="3">
        <text>DNA(n) + a 2'-deoxyribonucleoside 5'-triphosphate = DNA(n+1) + diphosphate</text>
        <dbReference type="Rhea" id="RHEA:22508"/>
        <dbReference type="Rhea" id="RHEA-COMP:17339"/>
        <dbReference type="Rhea" id="RHEA-COMP:17340"/>
        <dbReference type="ChEBI" id="CHEBI:33019"/>
        <dbReference type="ChEBI" id="CHEBI:61560"/>
        <dbReference type="ChEBI" id="CHEBI:173112"/>
        <dbReference type="EC" id="2.7.7.7"/>
    </reaction>
</comment>
<dbReference type="GO" id="GO:0003887">
    <property type="term" value="F:DNA-directed DNA polymerase activity"/>
    <property type="evidence" value="ECO:0007669"/>
    <property type="project" value="UniProtKB-KW"/>
</dbReference>
<keyword evidence="6" id="KW-0548">Nucleotidyltransferase</keyword>